<dbReference type="SUPFAM" id="SSF88713">
    <property type="entry name" value="Glycoside hydrolase/deacetylase"/>
    <property type="match status" value="1"/>
</dbReference>
<accession>A0ABZ3FSI0</accession>
<feature type="domain" description="NodB homology" evidence="5">
    <location>
        <begin position="131"/>
        <end position="332"/>
    </location>
</feature>
<evidence type="ECO:0000313" key="7">
    <source>
        <dbReference type="Proteomes" id="UP001442841"/>
    </source>
</evidence>
<evidence type="ECO:0000259" key="5">
    <source>
        <dbReference type="PROSITE" id="PS51677"/>
    </source>
</evidence>
<gene>
    <name evidence="6" type="ORF">AADG42_17485</name>
</gene>
<organism evidence="6 7">
    <name type="scientific">Ammonicoccus fulvus</name>
    <dbReference type="NCBI Taxonomy" id="3138240"/>
    <lineage>
        <taxon>Bacteria</taxon>
        <taxon>Bacillati</taxon>
        <taxon>Actinomycetota</taxon>
        <taxon>Actinomycetes</taxon>
        <taxon>Propionibacteriales</taxon>
        <taxon>Propionibacteriaceae</taxon>
        <taxon>Ammonicoccus</taxon>
    </lineage>
</organism>
<dbReference type="EMBL" id="CP154795">
    <property type="protein sequence ID" value="XAN09028.1"/>
    <property type="molecule type" value="Genomic_DNA"/>
</dbReference>
<dbReference type="Proteomes" id="UP001442841">
    <property type="component" value="Chromosome"/>
</dbReference>
<feature type="compositionally biased region" description="Low complexity" evidence="3">
    <location>
        <begin position="95"/>
        <end position="116"/>
    </location>
</feature>
<dbReference type="PROSITE" id="PS51257">
    <property type="entry name" value="PROKAR_LIPOPROTEIN"/>
    <property type="match status" value="1"/>
</dbReference>
<keyword evidence="2 6" id="KW-0378">Hydrolase</keyword>
<evidence type="ECO:0000256" key="4">
    <source>
        <dbReference type="SAM" id="SignalP"/>
    </source>
</evidence>
<feature type="chain" id="PRO_5046567782" evidence="4">
    <location>
        <begin position="20"/>
        <end position="335"/>
    </location>
</feature>
<evidence type="ECO:0000256" key="2">
    <source>
        <dbReference type="ARBA" id="ARBA00022801"/>
    </source>
</evidence>
<dbReference type="PROSITE" id="PS51677">
    <property type="entry name" value="NODB"/>
    <property type="match status" value="1"/>
</dbReference>
<dbReference type="Pfam" id="PF01522">
    <property type="entry name" value="Polysacc_deac_1"/>
    <property type="match status" value="1"/>
</dbReference>
<dbReference type="Gene3D" id="3.20.20.370">
    <property type="entry name" value="Glycoside hydrolase/deacetylase"/>
    <property type="match status" value="1"/>
</dbReference>
<feature type="signal peptide" evidence="4">
    <location>
        <begin position="1"/>
        <end position="19"/>
    </location>
</feature>
<evidence type="ECO:0000256" key="1">
    <source>
        <dbReference type="ARBA" id="ARBA00022723"/>
    </source>
</evidence>
<feature type="region of interest" description="Disordered" evidence="3">
    <location>
        <begin position="23"/>
        <end position="64"/>
    </location>
</feature>
<reference evidence="6 7" key="1">
    <citation type="submission" date="2024-04" db="EMBL/GenBank/DDBJ databases">
        <title>Isolation of an actinomycete strain from pig manure.</title>
        <authorList>
            <person name="Gong T."/>
            <person name="Yu Z."/>
            <person name="An M."/>
            <person name="Wei C."/>
            <person name="Yang W."/>
            <person name="Liu L."/>
        </authorList>
    </citation>
    <scope>NUCLEOTIDE SEQUENCE [LARGE SCALE GENOMIC DNA]</scope>
    <source>
        <strain evidence="6 7">ZF39</strain>
    </source>
</reference>
<evidence type="ECO:0000313" key="6">
    <source>
        <dbReference type="EMBL" id="XAN09028.1"/>
    </source>
</evidence>
<dbReference type="EC" id="3.-.-.-" evidence="6"/>
<keyword evidence="4" id="KW-0732">Signal</keyword>
<proteinExistence type="predicted"/>
<evidence type="ECO:0000256" key="3">
    <source>
        <dbReference type="SAM" id="MobiDB-lite"/>
    </source>
</evidence>
<feature type="compositionally biased region" description="Low complexity" evidence="3">
    <location>
        <begin position="23"/>
        <end position="46"/>
    </location>
</feature>
<dbReference type="PANTHER" id="PTHR10587">
    <property type="entry name" value="GLYCOSYL TRANSFERASE-RELATED"/>
    <property type="match status" value="1"/>
</dbReference>
<dbReference type="CDD" id="cd10944">
    <property type="entry name" value="CE4_SmPgdA_like"/>
    <property type="match status" value="1"/>
</dbReference>
<keyword evidence="1" id="KW-0479">Metal-binding</keyword>
<feature type="region of interest" description="Disordered" evidence="3">
    <location>
        <begin position="95"/>
        <end position="123"/>
    </location>
</feature>
<name>A0ABZ3FSI0_9ACTN</name>
<dbReference type="GO" id="GO:0016787">
    <property type="term" value="F:hydrolase activity"/>
    <property type="evidence" value="ECO:0007669"/>
    <property type="project" value="UniProtKB-KW"/>
</dbReference>
<sequence length="335" mass="35237">MRTRLLGGLAALTLTATLAACGTPPAPQTASDPAASDPVAATSAAPTPTPSPTPSVDPTALKPGTNHSNAAAAYAYEAKDIQACLLVPQASGSTPSAGAASATATPGRTPTANRTASAAPEVAGTCPSDRKIVFLTLDDGPNDRITPKVLDALKEANAPATFFYVANSTGLEGSDPQVTKRTIAEGHSIDIHTYSHNYKYLYPGGRGNAENILADREKAVASIKKVLGDDYAVSGYRYPGGHMSWKNLDESSRRLAAEGAYWLDWNAMNGDAEQSAPTSVEGQLSMVKRTMRESGNPNVVVLLMHDHLYADLTVQAIPEIVSYYREQGYEFGVLN</sequence>
<keyword evidence="7" id="KW-1185">Reference proteome</keyword>
<protein>
    <submittedName>
        <fullName evidence="6">Polysaccharide deacetylase family protein</fullName>
        <ecNumber evidence="6">3.-.-.-</ecNumber>
    </submittedName>
</protein>
<dbReference type="InterPro" id="IPR011330">
    <property type="entry name" value="Glyco_hydro/deAcase_b/a-brl"/>
</dbReference>
<dbReference type="InterPro" id="IPR002509">
    <property type="entry name" value="NODB_dom"/>
</dbReference>
<dbReference type="RefSeq" id="WP_425310463.1">
    <property type="nucleotide sequence ID" value="NZ_CP154795.1"/>
</dbReference>
<dbReference type="PANTHER" id="PTHR10587:SF133">
    <property type="entry name" value="CHITIN DEACETYLASE 1-RELATED"/>
    <property type="match status" value="1"/>
</dbReference>
<dbReference type="InterPro" id="IPR050248">
    <property type="entry name" value="Polysacc_deacetylase_ArnD"/>
</dbReference>